<feature type="region of interest" description="Disordered" evidence="6">
    <location>
        <begin position="1"/>
        <end position="41"/>
    </location>
</feature>
<dbReference type="GO" id="GO:0003735">
    <property type="term" value="F:structural constituent of ribosome"/>
    <property type="evidence" value="ECO:0007669"/>
    <property type="project" value="InterPro"/>
</dbReference>
<evidence type="ECO:0000256" key="4">
    <source>
        <dbReference type="ARBA" id="ARBA00035177"/>
    </source>
</evidence>
<dbReference type="FunFam" id="1.10.287.3980:FF:000001">
    <property type="entry name" value="Mitochondrial ribosomal protein L34"/>
    <property type="match status" value="1"/>
</dbReference>
<evidence type="ECO:0000256" key="6">
    <source>
        <dbReference type="SAM" id="MobiDB-lite"/>
    </source>
</evidence>
<evidence type="ECO:0000256" key="1">
    <source>
        <dbReference type="ARBA" id="ARBA00010111"/>
    </source>
</evidence>
<dbReference type="EMBL" id="MGGD01000002">
    <property type="protein sequence ID" value="OGM21715.1"/>
    <property type="molecule type" value="Genomic_DNA"/>
</dbReference>
<dbReference type="Proteomes" id="UP000176741">
    <property type="component" value="Unassembled WGS sequence"/>
</dbReference>
<comment type="caution">
    <text evidence="7">The sequence shown here is derived from an EMBL/GenBank/DDBJ whole genome shotgun (WGS) entry which is preliminary data.</text>
</comment>
<dbReference type="InterPro" id="IPR000271">
    <property type="entry name" value="Ribosomal_bL34"/>
</dbReference>
<dbReference type="GO" id="GO:1990904">
    <property type="term" value="C:ribonucleoprotein complex"/>
    <property type="evidence" value="ECO:0007669"/>
    <property type="project" value="UniProtKB-KW"/>
</dbReference>
<organism evidence="7 8">
    <name type="scientific">Candidatus Woesebacteria bacterium RIFCSPHIGHO2_01_FULL_38_26b</name>
    <dbReference type="NCBI Taxonomy" id="1802491"/>
    <lineage>
        <taxon>Bacteria</taxon>
        <taxon>Candidatus Woeseibacteriota</taxon>
    </lineage>
</organism>
<protein>
    <recommendedName>
        <fullName evidence="4">Large ribosomal subunit protein bL34</fullName>
    </recommendedName>
    <alternativeName>
        <fullName evidence="5">50S ribosomal protein L34</fullName>
    </alternativeName>
</protein>
<evidence type="ECO:0000256" key="5">
    <source>
        <dbReference type="ARBA" id="ARBA00035489"/>
    </source>
</evidence>
<evidence type="ECO:0000313" key="7">
    <source>
        <dbReference type="EMBL" id="OGM21715.1"/>
    </source>
</evidence>
<dbReference type="GO" id="GO:0005840">
    <property type="term" value="C:ribosome"/>
    <property type="evidence" value="ECO:0007669"/>
    <property type="project" value="UniProtKB-KW"/>
</dbReference>
<sequence length="41" mass="5040">MPKRTFKPSKRKKNKTHGFRSRMKTKSGRKVIKRRKNKKRV</sequence>
<keyword evidence="2 7" id="KW-0689">Ribosomal protein</keyword>
<reference evidence="7 8" key="1">
    <citation type="journal article" date="2016" name="Nat. Commun.">
        <title>Thousands of microbial genomes shed light on interconnected biogeochemical processes in an aquifer system.</title>
        <authorList>
            <person name="Anantharaman K."/>
            <person name="Brown C.T."/>
            <person name="Hug L.A."/>
            <person name="Sharon I."/>
            <person name="Castelle C.J."/>
            <person name="Probst A.J."/>
            <person name="Thomas B.C."/>
            <person name="Singh A."/>
            <person name="Wilkins M.J."/>
            <person name="Karaoz U."/>
            <person name="Brodie E.L."/>
            <person name="Williams K.H."/>
            <person name="Hubbard S.S."/>
            <person name="Banfield J.F."/>
        </authorList>
    </citation>
    <scope>NUCLEOTIDE SEQUENCE [LARGE SCALE GENOMIC DNA]</scope>
</reference>
<gene>
    <name evidence="7" type="ORF">A2771_04110</name>
</gene>
<accession>A0A1F7Y590</accession>
<dbReference type="NCBIfam" id="TIGR01030">
    <property type="entry name" value="rpmH_bact"/>
    <property type="match status" value="1"/>
</dbReference>
<evidence type="ECO:0000256" key="3">
    <source>
        <dbReference type="ARBA" id="ARBA00023274"/>
    </source>
</evidence>
<name>A0A1F7Y590_9BACT</name>
<keyword evidence="3" id="KW-0687">Ribonucleoprotein</keyword>
<dbReference type="Pfam" id="PF00468">
    <property type="entry name" value="Ribosomal_L34"/>
    <property type="match status" value="1"/>
</dbReference>
<dbReference type="PANTHER" id="PTHR14503">
    <property type="entry name" value="MITOCHONDRIAL RIBOSOMAL PROTEIN 34 FAMILY MEMBER"/>
    <property type="match status" value="1"/>
</dbReference>
<evidence type="ECO:0000313" key="8">
    <source>
        <dbReference type="Proteomes" id="UP000176741"/>
    </source>
</evidence>
<dbReference type="AlphaFoldDB" id="A0A1F7Y590"/>
<proteinExistence type="inferred from homology"/>
<dbReference type="PANTHER" id="PTHR14503:SF4">
    <property type="entry name" value="LARGE RIBOSOMAL SUBUNIT PROTEIN BL34M"/>
    <property type="match status" value="1"/>
</dbReference>
<dbReference type="GO" id="GO:0006412">
    <property type="term" value="P:translation"/>
    <property type="evidence" value="ECO:0007669"/>
    <property type="project" value="InterPro"/>
</dbReference>
<evidence type="ECO:0000256" key="2">
    <source>
        <dbReference type="ARBA" id="ARBA00022980"/>
    </source>
</evidence>
<dbReference type="Gene3D" id="1.10.287.3980">
    <property type="match status" value="1"/>
</dbReference>
<comment type="similarity">
    <text evidence="1">Belongs to the bacterial ribosomal protein bL34 family.</text>
</comment>